<keyword evidence="1" id="KW-0175">Coiled coil</keyword>
<evidence type="ECO:0000313" key="2">
    <source>
        <dbReference type="EMBL" id="KAG0013565.1"/>
    </source>
</evidence>
<dbReference type="EMBL" id="JAAAID010000829">
    <property type="protein sequence ID" value="KAG0013565.1"/>
    <property type="molecule type" value="Genomic_DNA"/>
</dbReference>
<evidence type="ECO:0000256" key="1">
    <source>
        <dbReference type="SAM" id="Coils"/>
    </source>
</evidence>
<dbReference type="AlphaFoldDB" id="A0A9P6MUV5"/>
<gene>
    <name evidence="2" type="ORF">BGZ80_010990</name>
</gene>
<reference evidence="2" key="1">
    <citation type="journal article" date="2020" name="Fungal Divers.">
        <title>Resolving the Mortierellaceae phylogeny through synthesis of multi-gene phylogenetics and phylogenomics.</title>
        <authorList>
            <person name="Vandepol N."/>
            <person name="Liber J."/>
            <person name="Desiro A."/>
            <person name="Na H."/>
            <person name="Kennedy M."/>
            <person name="Barry K."/>
            <person name="Grigoriev I.V."/>
            <person name="Miller A.N."/>
            <person name="O'Donnell K."/>
            <person name="Stajich J.E."/>
            <person name="Bonito G."/>
        </authorList>
    </citation>
    <scope>NUCLEOTIDE SEQUENCE</scope>
    <source>
        <strain evidence="2">NRRL 2769</strain>
    </source>
</reference>
<name>A0A9P6MUV5_9FUNG</name>
<proteinExistence type="predicted"/>
<comment type="caution">
    <text evidence="2">The sequence shown here is derived from an EMBL/GenBank/DDBJ whole genome shotgun (WGS) entry which is preliminary data.</text>
</comment>
<accession>A0A9P6MUV5</accession>
<organism evidence="2 3">
    <name type="scientific">Entomortierella chlamydospora</name>
    <dbReference type="NCBI Taxonomy" id="101097"/>
    <lineage>
        <taxon>Eukaryota</taxon>
        <taxon>Fungi</taxon>
        <taxon>Fungi incertae sedis</taxon>
        <taxon>Mucoromycota</taxon>
        <taxon>Mortierellomycotina</taxon>
        <taxon>Mortierellomycetes</taxon>
        <taxon>Mortierellales</taxon>
        <taxon>Mortierellaceae</taxon>
        <taxon>Entomortierella</taxon>
    </lineage>
</organism>
<sequence>MTILRGPQTLAADFTTGLMNVAKVTTRSEGHLINDTETQHNILEQQEQRQANEEMRLTDLVHRISAEQCLQEQHPQVQHLQEQVPDQWGADALGQQALSQQIEQGHEQPVQVELENQRQEEAEEWFSAKDGKPSIWSLNRYQKDWREGWKANPRNIYMLKKRIIYATLKEVKKTEGSNLMDRVLRAKAVMNARMEQAGGTPNALFKATQKRKKID</sequence>
<dbReference type="Proteomes" id="UP000703661">
    <property type="component" value="Unassembled WGS sequence"/>
</dbReference>
<protein>
    <submittedName>
        <fullName evidence="2">Uncharacterized protein</fullName>
    </submittedName>
</protein>
<feature type="coiled-coil region" evidence="1">
    <location>
        <begin position="33"/>
        <end position="63"/>
    </location>
</feature>
<keyword evidence="3" id="KW-1185">Reference proteome</keyword>
<evidence type="ECO:0000313" key="3">
    <source>
        <dbReference type="Proteomes" id="UP000703661"/>
    </source>
</evidence>